<evidence type="ECO:0000313" key="1">
    <source>
        <dbReference type="EMBL" id="NYH18526.1"/>
    </source>
</evidence>
<evidence type="ECO:0000313" key="2">
    <source>
        <dbReference type="Proteomes" id="UP000572540"/>
    </source>
</evidence>
<gene>
    <name evidence="1" type="ORF">GGD41_005754</name>
</gene>
<sequence>MHAPYAAQYCVIGGSGAGSGGSFTPEAAATSVALAAAVSEAPLSALVAEAGFAAIAVAFEADVAAVALAELAGLVELVALLALAPDAPVAAVATGALAPAALAAAGMPMPGGVAEKLLGGKGGREGTPVDEVLVTAGWRGGICDSCAMLTLVCLFAAA</sequence>
<dbReference type="EMBL" id="JACCAU010000001">
    <property type="protein sequence ID" value="NYH18526.1"/>
    <property type="molecule type" value="Genomic_DNA"/>
</dbReference>
<dbReference type="AlphaFoldDB" id="A0A7Y9WE17"/>
<name>A0A7Y9WE17_9BURK</name>
<organism evidence="1 2">
    <name type="scientific">Paraburkholderia bryophila</name>
    <dbReference type="NCBI Taxonomy" id="420952"/>
    <lineage>
        <taxon>Bacteria</taxon>
        <taxon>Pseudomonadati</taxon>
        <taxon>Pseudomonadota</taxon>
        <taxon>Betaproteobacteria</taxon>
        <taxon>Burkholderiales</taxon>
        <taxon>Burkholderiaceae</taxon>
        <taxon>Paraburkholderia</taxon>
    </lineage>
</organism>
<accession>A0A7Y9WE17</accession>
<reference evidence="1 2" key="1">
    <citation type="submission" date="2020-07" db="EMBL/GenBank/DDBJ databases">
        <title>Exploring microbial biodiversity for novel pathways involved in the catabolism of aromatic compounds derived from lignin.</title>
        <authorList>
            <person name="Elkins J."/>
        </authorList>
    </citation>
    <scope>NUCLEOTIDE SEQUENCE [LARGE SCALE GENOMIC DNA]</scope>
    <source>
        <strain evidence="1 2">H2C3B</strain>
    </source>
</reference>
<comment type="caution">
    <text evidence="1">The sequence shown here is derived from an EMBL/GenBank/DDBJ whole genome shotgun (WGS) entry which is preliminary data.</text>
</comment>
<protein>
    <submittedName>
        <fullName evidence="1">Uncharacterized protein</fullName>
    </submittedName>
</protein>
<dbReference type="Proteomes" id="UP000572540">
    <property type="component" value="Unassembled WGS sequence"/>
</dbReference>
<proteinExistence type="predicted"/>